<reference evidence="7" key="1">
    <citation type="submission" date="2016-06" db="EMBL/GenBank/DDBJ databases">
        <authorList>
            <person name="Varghese N."/>
        </authorList>
    </citation>
    <scope>NUCLEOTIDE SEQUENCE [LARGE SCALE GENOMIC DNA]</scope>
    <source>
        <strain evidence="7">DSM 45555</strain>
    </source>
</reference>
<feature type="compositionally biased region" description="Basic and acidic residues" evidence="4">
    <location>
        <begin position="1"/>
        <end position="30"/>
    </location>
</feature>
<dbReference type="AlphaFoldDB" id="A0A1C4YMQ7"/>
<evidence type="ECO:0000259" key="5">
    <source>
        <dbReference type="Pfam" id="PF01593"/>
    </source>
</evidence>
<keyword evidence="7" id="KW-1185">Reference proteome</keyword>
<organism evidence="6 7">
    <name type="scientific">Micromonospora marina</name>
    <dbReference type="NCBI Taxonomy" id="307120"/>
    <lineage>
        <taxon>Bacteria</taxon>
        <taxon>Bacillati</taxon>
        <taxon>Actinomycetota</taxon>
        <taxon>Actinomycetes</taxon>
        <taxon>Micromonosporales</taxon>
        <taxon>Micromonosporaceae</taxon>
        <taxon>Micromonospora</taxon>
    </lineage>
</organism>
<evidence type="ECO:0000256" key="3">
    <source>
        <dbReference type="ARBA" id="ARBA00040298"/>
    </source>
</evidence>
<feature type="domain" description="Amine oxidase" evidence="5">
    <location>
        <begin position="56"/>
        <end position="347"/>
    </location>
</feature>
<evidence type="ECO:0000256" key="1">
    <source>
        <dbReference type="ARBA" id="ARBA00037217"/>
    </source>
</evidence>
<feature type="non-terminal residue" evidence="6">
    <location>
        <position position="1"/>
    </location>
</feature>
<dbReference type="Gene3D" id="3.50.50.60">
    <property type="entry name" value="FAD/NAD(P)-binding domain"/>
    <property type="match status" value="2"/>
</dbReference>
<dbReference type="InterPro" id="IPR002937">
    <property type="entry name" value="Amino_oxidase"/>
</dbReference>
<dbReference type="SUPFAM" id="SSF51905">
    <property type="entry name" value="FAD/NAD(P)-binding domain"/>
    <property type="match status" value="1"/>
</dbReference>
<dbReference type="EMBL" id="FMCV01000012">
    <property type="protein sequence ID" value="SCF21966.1"/>
    <property type="molecule type" value="Genomic_DNA"/>
</dbReference>
<dbReference type="Pfam" id="PF01593">
    <property type="entry name" value="Amino_oxidase"/>
    <property type="match status" value="1"/>
</dbReference>
<comment type="subunit">
    <text evidence="2">Interacts with COX5B; this interaction may contribute to localize PYROXD2 to the inner face of the inner mitochondrial membrane.</text>
</comment>
<protein>
    <recommendedName>
        <fullName evidence="3">Pyridine nucleotide-disulfide oxidoreductase domain-containing protein 2</fullName>
    </recommendedName>
</protein>
<dbReference type="InterPro" id="IPR036188">
    <property type="entry name" value="FAD/NAD-bd_sf"/>
</dbReference>
<comment type="function">
    <text evidence="1">Probable oxidoreductase that may play a role as regulator of mitochondrial function.</text>
</comment>
<name>A0A1C4YMQ7_9ACTN</name>
<gene>
    <name evidence="6" type="ORF">GA0070215_1121</name>
</gene>
<dbReference type="PANTHER" id="PTHR10668:SF103">
    <property type="entry name" value="PYRIDINE NUCLEOTIDE-DISULFIDE OXIDOREDUCTASE DOMAIN-CONTAINING PROTEIN 2"/>
    <property type="match status" value="1"/>
</dbReference>
<dbReference type="GO" id="GO:0016491">
    <property type="term" value="F:oxidoreductase activity"/>
    <property type="evidence" value="ECO:0007669"/>
    <property type="project" value="InterPro"/>
</dbReference>
<evidence type="ECO:0000256" key="2">
    <source>
        <dbReference type="ARBA" id="ARBA00038825"/>
    </source>
</evidence>
<feature type="region of interest" description="Disordered" evidence="4">
    <location>
        <begin position="1"/>
        <end position="39"/>
    </location>
</feature>
<evidence type="ECO:0000313" key="6">
    <source>
        <dbReference type="EMBL" id="SCF21966.1"/>
    </source>
</evidence>
<evidence type="ECO:0000256" key="4">
    <source>
        <dbReference type="SAM" id="MobiDB-lite"/>
    </source>
</evidence>
<dbReference type="PANTHER" id="PTHR10668">
    <property type="entry name" value="PHYTOENE DEHYDROGENASE"/>
    <property type="match status" value="1"/>
</dbReference>
<accession>A0A1C4YMQ7</accession>
<proteinExistence type="predicted"/>
<evidence type="ECO:0000313" key="7">
    <source>
        <dbReference type="Proteomes" id="UP000198551"/>
    </source>
</evidence>
<dbReference type="Proteomes" id="UP000198551">
    <property type="component" value="Unassembled WGS sequence"/>
</dbReference>
<sequence length="565" mass="59187">TERSEGRERMPSPHSMSERTERSEGRERMPSRPSMSGANELPSRADVVIVGAGHNGLVSAILLARAGLDVLVLEASGVIGGATRTENPFPKVPGLRHSTGSYLLGLMPPELLATLDVTIPVLRRDPHYFLPTPGGPGSPYLLAGSDVAAGRRQLAEMFSPADVAADDALHAELAQLREDLAPAWLAEPMPVEETAERYVRPALRQVFVDLVRGSVADHLARFDFRSELLVSMYAVTDGLSGLNAGPDDPGTGHNFLVHNMCRLPGADGTWMITRGGMGTVSRTFAEAAERAGARVVADAPVTGIRLAGGAAAGVTLAGGREVDAPVVLGACDPYRLMELLPDGALPAELGARMAAVRRPGTTLKLNLALTGLPRFSCLPDDAPSPFGSTIHLLPGSASLVGDGGESPMAALRGMWADVRAGRLPDEPTIEWYLHTTVDPSLSDEAGHHSSALFVQSVPYEPAGTTWDAVLPGYVERLIAICERYAPGAADLVADAVPLPPPGIEAHFGITGGHIHHVDNTVSFTDRMPYATGVDGVYAGSAGCHPAGSVIGAAGHNAARRILADL</sequence>